<dbReference type="EMBL" id="KN848066">
    <property type="protein sequence ID" value="KIY00636.1"/>
    <property type="molecule type" value="Genomic_DNA"/>
</dbReference>
<protein>
    <recommendedName>
        <fullName evidence="5">15-hydroxyprostaglandin dehydrogenase</fullName>
    </recommendedName>
</protein>
<gene>
    <name evidence="3" type="ORF">Z520_03299</name>
</gene>
<proteinExistence type="inferred from homology"/>
<dbReference type="GO" id="GO:0016491">
    <property type="term" value="F:oxidoreductase activity"/>
    <property type="evidence" value="ECO:0007669"/>
    <property type="project" value="UniProtKB-KW"/>
</dbReference>
<name>A0A0D2HFC4_9EURO</name>
<dbReference type="InterPro" id="IPR002347">
    <property type="entry name" value="SDR_fam"/>
</dbReference>
<evidence type="ECO:0000313" key="4">
    <source>
        <dbReference type="Proteomes" id="UP000053411"/>
    </source>
</evidence>
<dbReference type="GO" id="GO:0005737">
    <property type="term" value="C:cytoplasm"/>
    <property type="evidence" value="ECO:0007669"/>
    <property type="project" value="TreeGrafter"/>
</dbReference>
<comment type="similarity">
    <text evidence="1">Belongs to the short-chain dehydrogenases/reductases (SDR) family.</text>
</comment>
<dbReference type="AlphaFoldDB" id="A0A0D2HFC4"/>
<dbReference type="Gene3D" id="3.40.50.720">
    <property type="entry name" value="NAD(P)-binding Rossmann-like Domain"/>
    <property type="match status" value="1"/>
</dbReference>
<dbReference type="PANTHER" id="PTHR44229">
    <property type="entry name" value="15-HYDROXYPROSTAGLANDIN DEHYDROGENASE [NAD(+)]"/>
    <property type="match status" value="1"/>
</dbReference>
<evidence type="ECO:0008006" key="5">
    <source>
        <dbReference type="Google" id="ProtNLM"/>
    </source>
</evidence>
<dbReference type="Proteomes" id="UP000053411">
    <property type="component" value="Unassembled WGS sequence"/>
</dbReference>
<evidence type="ECO:0000256" key="2">
    <source>
        <dbReference type="ARBA" id="ARBA00023002"/>
    </source>
</evidence>
<keyword evidence="2" id="KW-0560">Oxidoreductase</keyword>
<dbReference type="SUPFAM" id="SSF51735">
    <property type="entry name" value="NAD(P)-binding Rossmann-fold domains"/>
    <property type="match status" value="1"/>
</dbReference>
<organism evidence="3 4">
    <name type="scientific">Fonsecaea multimorphosa CBS 102226</name>
    <dbReference type="NCBI Taxonomy" id="1442371"/>
    <lineage>
        <taxon>Eukaryota</taxon>
        <taxon>Fungi</taxon>
        <taxon>Dikarya</taxon>
        <taxon>Ascomycota</taxon>
        <taxon>Pezizomycotina</taxon>
        <taxon>Eurotiomycetes</taxon>
        <taxon>Chaetothyriomycetidae</taxon>
        <taxon>Chaetothyriales</taxon>
        <taxon>Herpotrichiellaceae</taxon>
        <taxon>Fonsecaea</taxon>
    </lineage>
</organism>
<dbReference type="RefSeq" id="XP_016634758.1">
    <property type="nucleotide sequence ID" value="XM_016773812.1"/>
</dbReference>
<accession>A0A0D2HFC4</accession>
<dbReference type="PANTHER" id="PTHR44229:SF4">
    <property type="entry name" value="15-HYDROXYPROSTAGLANDIN DEHYDROGENASE [NAD(+)]"/>
    <property type="match status" value="1"/>
</dbReference>
<sequence length="290" mass="31732">MSGLSEKVAIVTGGVSGIGAELTRKLIREGWRVAALDIASQGHLAQNLLDELGENFMFCQCDISHYNEQASAFSAVFRKCGRIDALCANAGIIDRSSIYILKWRGKTEIPPEPDLSCTDVCMKATIYGVQLAIHFIRQNPTPGGSIVATSSMVAVHPVASFPEYSGAKAGVSLRCRVIILTSKQKENITINTVCPGVVPTQFISQHMRDTFGEDSLTPASTIVGAYWKCLNDRSLNGEFIECSRDQHFILKRPEYADGEVSKRTTTVYDPYFVTIHGEPSGLPDIVRKRA</sequence>
<dbReference type="InterPro" id="IPR036291">
    <property type="entry name" value="NAD(P)-bd_dom_sf"/>
</dbReference>
<keyword evidence="4" id="KW-1185">Reference proteome</keyword>
<dbReference type="PRINTS" id="PR00081">
    <property type="entry name" value="GDHRDH"/>
</dbReference>
<reference evidence="3 4" key="1">
    <citation type="submission" date="2015-01" db="EMBL/GenBank/DDBJ databases">
        <title>The Genome Sequence of Fonsecaea multimorphosa CBS 102226.</title>
        <authorList>
            <consortium name="The Broad Institute Genomics Platform"/>
            <person name="Cuomo C."/>
            <person name="de Hoog S."/>
            <person name="Gorbushina A."/>
            <person name="Stielow B."/>
            <person name="Teixiera M."/>
            <person name="Abouelleil A."/>
            <person name="Chapman S.B."/>
            <person name="Priest M."/>
            <person name="Young S.K."/>
            <person name="Wortman J."/>
            <person name="Nusbaum C."/>
            <person name="Birren B."/>
        </authorList>
    </citation>
    <scope>NUCLEOTIDE SEQUENCE [LARGE SCALE GENOMIC DNA]</scope>
    <source>
        <strain evidence="3 4">CBS 102226</strain>
    </source>
</reference>
<evidence type="ECO:0000313" key="3">
    <source>
        <dbReference type="EMBL" id="KIY00636.1"/>
    </source>
</evidence>
<dbReference type="OrthoDB" id="5371740at2759"/>
<dbReference type="GeneID" id="27709045"/>
<dbReference type="VEuPathDB" id="FungiDB:Z520_03299"/>
<dbReference type="STRING" id="1442371.A0A0D2HFC4"/>
<evidence type="ECO:0000256" key="1">
    <source>
        <dbReference type="ARBA" id="ARBA00006484"/>
    </source>
</evidence>
<dbReference type="Pfam" id="PF00106">
    <property type="entry name" value="adh_short"/>
    <property type="match status" value="1"/>
</dbReference>